<sequence length="271" mass="30085">MPLDQGQQGQADQADARTKPIIILLLRSDVIPEEGHVSIDEALNPSITAEDTGIILSYTEIQTLIGESRKPVLLPLDTEPQAERALVDNDSGIGSLHAHDEKKTTHSITITPGMRTIAIKSGVLAVLSNFYGLSKECPYSFLEEFCIYCDIQPVPAGSSSDDYRLKAIPFVLKGDAGSGCRASKTGSLKREITKARQEYDEPLGQYWDRFQGLLQACPNHKMGDRERNVTFIAAISQHSFQNPKTSMVIVDDENPQTHRKLRRRTSKKHLK</sequence>
<feature type="region of interest" description="Disordered" evidence="1">
    <location>
        <begin position="251"/>
        <end position="271"/>
    </location>
</feature>
<name>A0A8X8Z6H9_SALSN</name>
<evidence type="ECO:0000313" key="3">
    <source>
        <dbReference type="Proteomes" id="UP000298416"/>
    </source>
</evidence>
<dbReference type="EMBL" id="PNBA02000018">
    <property type="protein sequence ID" value="KAG6392969.1"/>
    <property type="molecule type" value="Genomic_DNA"/>
</dbReference>
<protein>
    <submittedName>
        <fullName evidence="2">Uncharacterized protein</fullName>
    </submittedName>
</protein>
<comment type="caution">
    <text evidence="2">The sequence shown here is derived from an EMBL/GenBank/DDBJ whole genome shotgun (WGS) entry which is preliminary data.</text>
</comment>
<evidence type="ECO:0000256" key="1">
    <source>
        <dbReference type="SAM" id="MobiDB-lite"/>
    </source>
</evidence>
<proteinExistence type="predicted"/>
<keyword evidence="3" id="KW-1185">Reference proteome</keyword>
<reference evidence="2" key="2">
    <citation type="submission" date="2020-08" db="EMBL/GenBank/DDBJ databases">
        <title>Plant Genome Project.</title>
        <authorList>
            <person name="Zhang R.-G."/>
        </authorList>
    </citation>
    <scope>NUCLEOTIDE SEQUENCE</scope>
    <source>
        <strain evidence="2">Huo1</strain>
        <tissue evidence="2">Leaf</tissue>
    </source>
</reference>
<gene>
    <name evidence="2" type="ORF">SASPL_147198</name>
</gene>
<dbReference type="Proteomes" id="UP000298416">
    <property type="component" value="Unassembled WGS sequence"/>
</dbReference>
<organism evidence="2">
    <name type="scientific">Salvia splendens</name>
    <name type="common">Scarlet sage</name>
    <dbReference type="NCBI Taxonomy" id="180675"/>
    <lineage>
        <taxon>Eukaryota</taxon>
        <taxon>Viridiplantae</taxon>
        <taxon>Streptophyta</taxon>
        <taxon>Embryophyta</taxon>
        <taxon>Tracheophyta</taxon>
        <taxon>Spermatophyta</taxon>
        <taxon>Magnoliopsida</taxon>
        <taxon>eudicotyledons</taxon>
        <taxon>Gunneridae</taxon>
        <taxon>Pentapetalae</taxon>
        <taxon>asterids</taxon>
        <taxon>lamiids</taxon>
        <taxon>Lamiales</taxon>
        <taxon>Lamiaceae</taxon>
        <taxon>Nepetoideae</taxon>
        <taxon>Mentheae</taxon>
        <taxon>Salviinae</taxon>
        <taxon>Salvia</taxon>
        <taxon>Salvia subgen. Calosphace</taxon>
        <taxon>core Calosphace</taxon>
    </lineage>
</organism>
<feature type="compositionally biased region" description="Basic residues" evidence="1">
    <location>
        <begin position="257"/>
        <end position="271"/>
    </location>
</feature>
<reference evidence="2" key="1">
    <citation type="submission" date="2018-01" db="EMBL/GenBank/DDBJ databases">
        <authorList>
            <person name="Mao J.F."/>
        </authorList>
    </citation>
    <scope>NUCLEOTIDE SEQUENCE</scope>
    <source>
        <strain evidence="2">Huo1</strain>
        <tissue evidence="2">Leaf</tissue>
    </source>
</reference>
<dbReference type="AlphaFoldDB" id="A0A8X8Z6H9"/>
<evidence type="ECO:0000313" key="2">
    <source>
        <dbReference type="EMBL" id="KAG6392969.1"/>
    </source>
</evidence>
<accession>A0A8X8Z6H9</accession>